<comment type="subcellular location">
    <subcellularLocation>
        <location evidence="1">Nucleus</location>
    </subcellularLocation>
</comment>
<evidence type="ECO:0000256" key="4">
    <source>
        <dbReference type="ARBA" id="ARBA00023187"/>
    </source>
</evidence>
<dbReference type="GO" id="GO:0003723">
    <property type="term" value="F:RNA binding"/>
    <property type="evidence" value="ECO:0007669"/>
    <property type="project" value="TreeGrafter"/>
</dbReference>
<dbReference type="FunCoup" id="A0A2R2MLZ5">
    <property type="interactions" value="2906"/>
</dbReference>
<feature type="compositionally biased region" description="Acidic residues" evidence="6">
    <location>
        <begin position="451"/>
        <end position="467"/>
    </location>
</feature>
<feature type="domain" description="Virilizer N-terminal" evidence="7">
    <location>
        <begin position="8"/>
        <end position="213"/>
    </location>
</feature>
<evidence type="ECO:0000256" key="3">
    <source>
        <dbReference type="ARBA" id="ARBA00022664"/>
    </source>
</evidence>
<feature type="compositionally biased region" description="Basic residues" evidence="6">
    <location>
        <begin position="418"/>
        <end position="429"/>
    </location>
</feature>
<feature type="compositionally biased region" description="Basic and acidic residues" evidence="6">
    <location>
        <begin position="327"/>
        <end position="367"/>
    </location>
</feature>
<dbReference type="Proteomes" id="UP000085678">
    <property type="component" value="Unplaced"/>
</dbReference>
<dbReference type="OrthoDB" id="2011702at2759"/>
<protein>
    <submittedName>
        <fullName evidence="9">Protein virilizer homolog</fullName>
    </submittedName>
</protein>
<dbReference type="GeneID" id="106153148"/>
<feature type="compositionally biased region" description="Basic and acidic residues" evidence="6">
    <location>
        <begin position="235"/>
        <end position="244"/>
    </location>
</feature>
<gene>
    <name evidence="9" type="primary">LOC106153148</name>
</gene>
<dbReference type="STRING" id="7574.A0A2R2MLZ5"/>
<reference evidence="9" key="2">
    <citation type="submission" date="2025-08" db="UniProtKB">
        <authorList>
            <consortium name="RefSeq"/>
        </authorList>
    </citation>
    <scope>IDENTIFICATION</scope>
</reference>
<keyword evidence="5" id="KW-0539">Nucleus</keyword>
<dbReference type="InterPro" id="IPR026736">
    <property type="entry name" value="Virilizer"/>
</dbReference>
<sequence length="2401" mass="269686">MSDTEEQVLLFFDTFTHDNTEDLNLDLVQFPRPVLINELRVIPLGTKIRADVPGGLRLGATNPSAFKLELFVNNLSKPNAATFEKLGNMDYICTQENVFHPTEPVPTDGLILKGWYSTVSLAVFGSLTSVRRDGSPPPPPPPPQQTVHRPKAVAVESQLPSHEFQPQMVLEHAPAPHDWDPRRGPPPGTVAPPQLQMVPPPHGGHEYPPPHQVGPPPMQQQQHPPQHPHAAPPEGFRDIDERMHHGPPPQSAMPPGGGPLPMGGPPHGIPPQHGVPPPGVPPPHMGPPPQSMAPPHSGPPPGHIPPMQPPMDMPPMEHLGPPAMQHELGREPGEIFEDRREYRSREDSGSGGERDFNRDQRDRDYRDQAPGPGVRDRDYRDRDYRDMDRGRGDNRGERGGDRYRGDREFDRQRPKSPLGRRRSRSRSPRSRTPSSRESSKTRDLPPRHEDETEPGEIAEEQVEENFELQERSPTGPLSYQNLSDEGEIQEEGDYEPILSGEEFDDDENSISELFGTFEMTNDDWSYQIPTFNPYQCEITRLMTLPDPSQTPYQQQKLWLCQHPEAELPEEATRLLDIVQTYRTEEHADKWVEAMEEVPGLLAKGLAYLVWKAENKDVVDTLVEWTMEGLNLELAIKQPVTAFKIRHLKMGIKLTAALCSTDADIALKLLNQGVQAKLLDLYSSQYMSMSVKILIIKALDDTTRLKEGMDWFLGGSVSQEKPVVKMESGEMPEKGCYQRVLEMMLVKQNIRTVVAWTSLVRKAHIHEIASRLRSTVLSLVEKTESDDSEMKVSLSSEEETEEPRCLLQEEDEESVVASLEEILKFFVNACEIAEEQVEENFELQERSPTGPLSYQNLSDEGEIQEEGDYEPILSGEEFDDDENSISELFGTFEMTNDDWSYQIPTFNPYQCEITRLMTLPDPSQTPYQQQKLWLCQHPEAELPEEASRLLDIVQTYRTEEHADKWVEAMEEVPGLLAKGLAYLVWKAENKDVVDTLVEWTMEGLNLELAIKQPVTAFKIRHLKMGIKLTAALCSTDADIALKLLSQGVQSKLLDLYSSQYMSMSVKILIIKALDDTTRLKEGMDWFLGGSVRQEKPVVKMESGEMPEKGCYQRVLEMILVKQNIRTVVAWTSLVRKAHIHEIASRLRSTVLSLVEKTESDDSEMKVSLSSEEETEEPRCLLQEEDEESVVACLEEILKFFVNACDLMAQPRRTLPAKVKFEVKQKPYDPYPHLCQILNSCDLLGNLFFLLSCSATANSAAIFCAVRELLCELMRTQTGMLFLSSQPDAVNGITRVLTQSSDDSKEEVAEDNPLQQLGFQMIYYLQMLQFIDQLRAFHEKDINKEIDNVEALATLHSIYSMTFNTIGREAVVHVLSQDDNLAALIPFMELTGDEAKDIKIKKSVCASYTTELLLFVVRFSHSVEMLERFAPKLLEIGENEVTSKITLLHDWLIPTKTLPSYTYEGLPEVIKLLKQYNEEVLGLPKGLVTILRILRHLAVPPDVENQGEHTEELKYKYVIIELFSADCFPVFINILQKIGELQLLPWQQGIASSYQYQALIMAFIKPTLAIVKATLSYLVHARGAAFQDLTSLPTLFQLHTVMCSICLSGELSEDAQKIQTDIIDILSTFTQSVPAESESNEDLEKSLWTRMMKELFKYVLTSPYTFLSGLHMVSELLPLPLPLQSRESVTEEELTLTVNTRRLWSAHLHPIAPEILEVIKTLAGSSCQVLQHALRRVCWQLADLASPSSLLVGRCILDALLESMDNSIEKSTQPAKEGEKKEEEKEEKANTEQRSSGETARILNLTAYLVAHPPIKSPVLQLMRGETKAEEKYKDLFPRLLNLLNVVSEKQSHINAQECIVSVLQSLCDPAVTMITAESSLTLQEQIASSLPIKEQLMQQCTAILEHIGNQDHSYASILPSLRTLVMLTEHDYGFYHVKSAMDSNSMALFSLFLRINNTFSKDSSDCMSTLSTAVELLQLLLASDQPPPGDEGLGEAEEPPGEYRKMSISIGELKKYLNWTPEVQPHPLDDLEKLLAEYVKEEESLDGLLDGISGLVLTLKTEEGGQPQDFAEPVLPAPKTLKEQFDLRLTCQLGDVDEDKLTLIYWLSNLAVDDSDQELDMVEEDLEEISQKYCPDFDVKNELRKGKLPSEMDKTKLKRRPNKRRGIDTINTSSLRGRQFVAPMRGRGFGRGMMSNRHDPFRSRPPNTSRPPSMHVDDFVKLSSHGQGNMDTKRQDKSIHNIPSISSRPNYNDMNRGRGRGGFDRGRGGFGGGRGRFFNQGGYRREMSSRGAMNQRGGGMSSRGGGMGPRDSPGEGRREEGRGFNPRGRGGGGGGGSQWGRPRFGSPTRGVSTRGGGRPGQSNDRYQDRGPRPFLTPPGRGGRGGARGGSQWQGGPRRENTG</sequence>
<evidence type="ECO:0000256" key="5">
    <source>
        <dbReference type="ARBA" id="ARBA00023242"/>
    </source>
</evidence>
<organism evidence="8 9">
    <name type="scientific">Lingula anatina</name>
    <name type="common">Brachiopod</name>
    <name type="synonym">Lingula unguis</name>
    <dbReference type="NCBI Taxonomy" id="7574"/>
    <lineage>
        <taxon>Eukaryota</taxon>
        <taxon>Metazoa</taxon>
        <taxon>Spiralia</taxon>
        <taxon>Lophotrochozoa</taxon>
        <taxon>Brachiopoda</taxon>
        <taxon>Linguliformea</taxon>
        <taxon>Lingulata</taxon>
        <taxon>Lingulida</taxon>
        <taxon>Linguloidea</taxon>
        <taxon>Lingulidae</taxon>
        <taxon>Lingula</taxon>
    </lineage>
</organism>
<evidence type="ECO:0000256" key="6">
    <source>
        <dbReference type="SAM" id="MobiDB-lite"/>
    </source>
</evidence>
<keyword evidence="8" id="KW-1185">Reference proteome</keyword>
<feature type="compositionally biased region" description="Gly residues" evidence="6">
    <location>
        <begin position="2327"/>
        <end position="2337"/>
    </location>
</feature>
<evidence type="ECO:0000259" key="7">
    <source>
        <dbReference type="Pfam" id="PF15912"/>
    </source>
</evidence>
<dbReference type="GO" id="GO:0008380">
    <property type="term" value="P:RNA splicing"/>
    <property type="evidence" value="ECO:0007669"/>
    <property type="project" value="UniProtKB-KW"/>
</dbReference>
<dbReference type="GO" id="GO:0006397">
    <property type="term" value="P:mRNA processing"/>
    <property type="evidence" value="ECO:0007669"/>
    <property type="project" value="UniProtKB-KW"/>
</dbReference>
<accession>A0A2R2MLZ5</accession>
<dbReference type="GO" id="GO:0005634">
    <property type="term" value="C:nucleus"/>
    <property type="evidence" value="ECO:0007669"/>
    <property type="project" value="UniProtKB-SubCell"/>
</dbReference>
<name>A0A2R2MLZ5_LINAN</name>
<feature type="compositionally biased region" description="Gly residues" evidence="6">
    <location>
        <begin position="2295"/>
        <end position="2307"/>
    </location>
</feature>
<feature type="region of interest" description="Disordered" evidence="6">
    <location>
        <begin position="1766"/>
        <end position="1795"/>
    </location>
</feature>
<feature type="compositionally biased region" description="Polar residues" evidence="6">
    <location>
        <begin position="471"/>
        <end position="481"/>
    </location>
</feature>
<feature type="compositionally biased region" description="Basic and acidic residues" evidence="6">
    <location>
        <begin position="2311"/>
        <end position="2321"/>
    </location>
</feature>
<feature type="compositionally biased region" description="Basic and acidic residues" evidence="6">
    <location>
        <begin position="374"/>
        <end position="413"/>
    </location>
</feature>
<dbReference type="GO" id="GO:0036396">
    <property type="term" value="C:RNA N6-methyladenosine methyltransferase complex"/>
    <property type="evidence" value="ECO:0007669"/>
    <property type="project" value="TreeGrafter"/>
</dbReference>
<dbReference type="InParanoid" id="A0A2R2MLZ5"/>
<dbReference type="KEGG" id="lak:106153148"/>
<proteinExistence type="inferred from homology"/>
<evidence type="ECO:0000313" key="9">
    <source>
        <dbReference type="RefSeq" id="XP_023931077.1"/>
    </source>
</evidence>
<feature type="compositionally biased region" description="Basic and acidic residues" evidence="6">
    <location>
        <begin position="174"/>
        <end position="183"/>
    </location>
</feature>
<feature type="region of interest" description="Disordered" evidence="6">
    <location>
        <begin position="130"/>
        <end position="154"/>
    </location>
</feature>
<evidence type="ECO:0000313" key="8">
    <source>
        <dbReference type="Proteomes" id="UP000085678"/>
    </source>
</evidence>
<feature type="region of interest" description="Disordered" evidence="6">
    <location>
        <begin position="2184"/>
        <end position="2401"/>
    </location>
</feature>
<evidence type="ECO:0000256" key="2">
    <source>
        <dbReference type="ARBA" id="ARBA00008371"/>
    </source>
</evidence>
<dbReference type="Pfam" id="PF15912">
    <property type="entry name" value="VIR_N"/>
    <property type="match status" value="1"/>
</dbReference>
<feature type="compositionally biased region" description="Gly residues" evidence="6">
    <location>
        <begin position="2378"/>
        <end position="2391"/>
    </location>
</feature>
<feature type="compositionally biased region" description="Pro residues" evidence="6">
    <location>
        <begin position="246"/>
        <end position="313"/>
    </location>
</feature>
<feature type="region of interest" description="Disordered" evidence="6">
    <location>
        <begin position="174"/>
        <end position="481"/>
    </location>
</feature>
<feature type="compositionally biased region" description="Pro residues" evidence="6">
    <location>
        <begin position="198"/>
        <end position="218"/>
    </location>
</feature>
<feature type="compositionally biased region" description="Low complexity" evidence="6">
    <location>
        <begin position="2203"/>
        <end position="2212"/>
    </location>
</feature>
<keyword evidence="3" id="KW-0507">mRNA processing</keyword>
<dbReference type="RefSeq" id="XP_023931077.1">
    <property type="nucleotide sequence ID" value="XM_024075309.1"/>
</dbReference>
<feature type="compositionally biased region" description="Basic and acidic residues" evidence="6">
    <location>
        <begin position="437"/>
        <end position="450"/>
    </location>
</feature>
<comment type="similarity">
    <text evidence="2">Belongs to the vir family.</text>
</comment>
<feature type="compositionally biased region" description="Pro residues" evidence="6">
    <location>
        <begin position="135"/>
        <end position="144"/>
    </location>
</feature>
<feature type="compositionally biased region" description="Basic and acidic residues" evidence="6">
    <location>
        <begin position="1774"/>
        <end position="1789"/>
    </location>
</feature>
<dbReference type="PANTHER" id="PTHR23185:SF0">
    <property type="entry name" value="PROTEIN VIRILIZER HOMOLOG"/>
    <property type="match status" value="1"/>
</dbReference>
<dbReference type="InterPro" id="IPR031801">
    <property type="entry name" value="VIR_N"/>
</dbReference>
<keyword evidence="4" id="KW-0508">mRNA splicing</keyword>
<reference evidence="9" key="1">
    <citation type="journal article" date="2015" name="Nat. Commun.">
        <title>The Lingula genome provides insights into brachiopod evolution and the origin of phosphate biomineralization.</title>
        <authorList>
            <person name="Luo Y.J."/>
            <person name="Takeuchi T."/>
            <person name="Koyanagi R."/>
            <person name="Yamada L."/>
            <person name="Kanda M."/>
            <person name="Khalturina M."/>
            <person name="Fujie M."/>
            <person name="Yamasaki S.I."/>
            <person name="Endo K."/>
            <person name="Satoh N."/>
        </authorList>
    </citation>
    <scope>NUCLEOTIDE SEQUENCE</scope>
</reference>
<dbReference type="PANTHER" id="PTHR23185">
    <property type="entry name" value="PROTEIN VIRILIZER HOMOLOG"/>
    <property type="match status" value="1"/>
</dbReference>
<feature type="compositionally biased region" description="Polar residues" evidence="6">
    <location>
        <begin position="2240"/>
        <end position="2252"/>
    </location>
</feature>
<evidence type="ECO:0000256" key="1">
    <source>
        <dbReference type="ARBA" id="ARBA00004123"/>
    </source>
</evidence>